<dbReference type="SMART" id="SM00612">
    <property type="entry name" value="Kelch"/>
    <property type="match status" value="3"/>
</dbReference>
<dbReference type="Gene3D" id="3.30.710.10">
    <property type="entry name" value="Potassium Channel Kv1.1, Chain A"/>
    <property type="match status" value="1"/>
</dbReference>
<dbReference type="SMART" id="SM00225">
    <property type="entry name" value="BTB"/>
    <property type="match status" value="1"/>
</dbReference>
<evidence type="ECO:0000313" key="4">
    <source>
        <dbReference type="Proteomes" id="UP000515152"/>
    </source>
</evidence>
<dbReference type="Proteomes" id="UP000515152">
    <property type="component" value="Chromosome 10"/>
</dbReference>
<dbReference type="PANTHER" id="PTHR45632">
    <property type="entry name" value="LD33804P"/>
    <property type="match status" value="1"/>
</dbReference>
<dbReference type="Pfam" id="PF24681">
    <property type="entry name" value="Kelch_KLHDC2_KLHL20_DRC7"/>
    <property type="match status" value="1"/>
</dbReference>
<keyword evidence="2" id="KW-0677">Repeat</keyword>
<dbReference type="AlphaFoldDB" id="A0A6P3VXE0"/>
<dbReference type="InterPro" id="IPR000210">
    <property type="entry name" value="BTB/POZ_dom"/>
</dbReference>
<dbReference type="Pfam" id="PF00651">
    <property type="entry name" value="BTB"/>
    <property type="match status" value="1"/>
</dbReference>
<evidence type="ECO:0000313" key="5">
    <source>
        <dbReference type="RefSeq" id="XP_012683810.2"/>
    </source>
</evidence>
<dbReference type="RefSeq" id="XP_012683810.2">
    <property type="nucleotide sequence ID" value="XM_012828356.3"/>
</dbReference>
<dbReference type="SUPFAM" id="SSF117281">
    <property type="entry name" value="Kelch motif"/>
    <property type="match status" value="1"/>
</dbReference>
<dbReference type="Gene3D" id="2.120.10.80">
    <property type="entry name" value="Kelch-type beta propeller"/>
    <property type="match status" value="1"/>
</dbReference>
<proteinExistence type="predicted"/>
<dbReference type="Pfam" id="PF07707">
    <property type="entry name" value="BACK"/>
    <property type="match status" value="1"/>
</dbReference>
<gene>
    <name evidence="5" type="primary">LOC105900973</name>
</gene>
<dbReference type="GeneID" id="105900973"/>
<sequence length="557" mass="62935">MACEVKEGENSGLIVEDLSVAHTKTDVELEDDVVPDTVLYVETESFFVNRKKMADLSPYFRALFYGGGKESSKKHIGIKGVHEEQFRILMEFTETLKLPLNRQNVLGILETADFLQLEKARLLCCKFLERELHLSNCLGMMAYAWQLGCSQLYAAARDVALTHLPAIASDEDFLYLSKESVADLLASDDLYILREDVAFEVTLRWATFDPSREDDFMELIGLVRPESLTLPYLTELLTRLKGSDPRAKLICKLNDNIPASWNAGRSLPRSRSRESLFMIGGPHDVDAQPLYQFNPRSSRWQCCAPFQRKKLTQYSVAAVEDNVVVTGGYFREIGWYCVDWVQMYQCRNKRWVDGPALQKSRRSHCSVGVGNRLYVMGGSMDEGVVDDMEVLLLGSDAWEEASPMVRAVERAAVVTMGSCIYVACGLDEMGEVFSGIQRYQMKTDQWDVVSRCPHPRYDFLATELNGALYLFGGLALRLDIETDEWTLLEEECLDRKFFTGCATASGQIYLLSEQKMKKAIPNMVLLDPYIDTCIEVDDAIPCPVPVHGCVTIRMIDC</sequence>
<dbReference type="SMART" id="SM00875">
    <property type="entry name" value="BACK"/>
    <property type="match status" value="1"/>
</dbReference>
<organism evidence="4 5">
    <name type="scientific">Clupea harengus</name>
    <name type="common">Atlantic herring</name>
    <dbReference type="NCBI Taxonomy" id="7950"/>
    <lineage>
        <taxon>Eukaryota</taxon>
        <taxon>Metazoa</taxon>
        <taxon>Chordata</taxon>
        <taxon>Craniata</taxon>
        <taxon>Vertebrata</taxon>
        <taxon>Euteleostomi</taxon>
        <taxon>Actinopterygii</taxon>
        <taxon>Neopterygii</taxon>
        <taxon>Teleostei</taxon>
        <taxon>Clupei</taxon>
        <taxon>Clupeiformes</taxon>
        <taxon>Clupeoidei</taxon>
        <taxon>Clupeidae</taxon>
        <taxon>Clupea</taxon>
    </lineage>
</organism>
<name>A0A6P3VXE0_CLUHA</name>
<feature type="domain" description="BTB" evidence="3">
    <location>
        <begin position="35"/>
        <end position="102"/>
    </location>
</feature>
<reference evidence="5" key="1">
    <citation type="submission" date="2025-08" db="UniProtKB">
        <authorList>
            <consortium name="RefSeq"/>
        </authorList>
    </citation>
    <scope>IDENTIFICATION</scope>
</reference>
<dbReference type="PANTHER" id="PTHR45632:SF3">
    <property type="entry name" value="KELCH-LIKE PROTEIN 32"/>
    <property type="match status" value="1"/>
</dbReference>
<dbReference type="KEGG" id="char:105900973"/>
<dbReference type="PROSITE" id="PS50097">
    <property type="entry name" value="BTB"/>
    <property type="match status" value="1"/>
</dbReference>
<accession>A0A6P3VXE0</accession>
<dbReference type="Gene3D" id="1.25.40.420">
    <property type="match status" value="1"/>
</dbReference>
<evidence type="ECO:0000259" key="3">
    <source>
        <dbReference type="PROSITE" id="PS50097"/>
    </source>
</evidence>
<keyword evidence="1" id="KW-0880">Kelch repeat</keyword>
<dbReference type="InterPro" id="IPR006652">
    <property type="entry name" value="Kelch_1"/>
</dbReference>
<dbReference type="SUPFAM" id="SSF54695">
    <property type="entry name" value="POZ domain"/>
    <property type="match status" value="1"/>
</dbReference>
<keyword evidence="4" id="KW-1185">Reference proteome</keyword>
<dbReference type="InterPro" id="IPR015915">
    <property type="entry name" value="Kelch-typ_b-propeller"/>
</dbReference>
<dbReference type="OrthoDB" id="10027872at2759"/>
<dbReference type="InterPro" id="IPR011333">
    <property type="entry name" value="SKP1/BTB/POZ_sf"/>
</dbReference>
<dbReference type="InterPro" id="IPR011705">
    <property type="entry name" value="BACK"/>
</dbReference>
<evidence type="ECO:0000256" key="1">
    <source>
        <dbReference type="ARBA" id="ARBA00022441"/>
    </source>
</evidence>
<evidence type="ECO:0000256" key="2">
    <source>
        <dbReference type="ARBA" id="ARBA00022737"/>
    </source>
</evidence>
<dbReference type="PIRSF" id="PIRSF037037">
    <property type="entry name" value="Kelch-like_protein_gigaxonin"/>
    <property type="match status" value="1"/>
</dbReference>
<dbReference type="InterPro" id="IPR017096">
    <property type="entry name" value="BTB-kelch_protein"/>
</dbReference>
<protein>
    <submittedName>
        <fullName evidence="5">Kelch-like protein 24</fullName>
    </submittedName>
</protein>